<comment type="caution">
    <text evidence="2">The sequence shown here is derived from an EMBL/GenBank/DDBJ whole genome shotgun (WGS) entry which is preliminary data.</text>
</comment>
<feature type="compositionally biased region" description="Polar residues" evidence="1">
    <location>
        <begin position="154"/>
        <end position="167"/>
    </location>
</feature>
<feature type="compositionally biased region" description="Polar residues" evidence="1">
    <location>
        <begin position="90"/>
        <end position="100"/>
    </location>
</feature>
<evidence type="ECO:0000313" key="2">
    <source>
        <dbReference type="EMBL" id="KAJ8756281.1"/>
    </source>
</evidence>
<feature type="compositionally biased region" description="Low complexity" evidence="1">
    <location>
        <begin position="192"/>
        <end position="203"/>
    </location>
</feature>
<evidence type="ECO:0000313" key="3">
    <source>
        <dbReference type="Proteomes" id="UP001159364"/>
    </source>
</evidence>
<gene>
    <name evidence="2" type="ORF">K2173_025093</name>
</gene>
<dbReference type="Pfam" id="PF07797">
    <property type="entry name" value="DUF1639"/>
    <property type="match status" value="1"/>
</dbReference>
<reference evidence="2 3" key="1">
    <citation type="submission" date="2021-09" db="EMBL/GenBank/DDBJ databases">
        <title>Genomic insights and catalytic innovation underlie evolution of tropane alkaloids biosynthesis.</title>
        <authorList>
            <person name="Wang Y.-J."/>
            <person name="Tian T."/>
            <person name="Huang J.-P."/>
            <person name="Huang S.-X."/>
        </authorList>
    </citation>
    <scope>NUCLEOTIDE SEQUENCE [LARGE SCALE GENOMIC DNA]</scope>
    <source>
        <strain evidence="2">KIB-2018</strain>
        <tissue evidence="2">Leaf</tissue>
    </source>
</reference>
<feature type="compositionally biased region" description="Basic residues" evidence="1">
    <location>
        <begin position="300"/>
        <end position="311"/>
    </location>
</feature>
<proteinExistence type="predicted"/>
<feature type="region of interest" description="Disordered" evidence="1">
    <location>
        <begin position="90"/>
        <end position="123"/>
    </location>
</feature>
<feature type="region of interest" description="Disordered" evidence="1">
    <location>
        <begin position="145"/>
        <end position="203"/>
    </location>
</feature>
<feature type="region of interest" description="Disordered" evidence="1">
    <location>
        <begin position="296"/>
        <end position="322"/>
    </location>
</feature>
<keyword evidence="3" id="KW-1185">Reference proteome</keyword>
<dbReference type="PANTHER" id="PTHR33130">
    <property type="entry name" value="PUTATIVE (DUF1639)-RELATED"/>
    <property type="match status" value="1"/>
</dbReference>
<feature type="compositionally biased region" description="Basic and acidic residues" evidence="1">
    <location>
        <begin position="174"/>
        <end position="191"/>
    </location>
</feature>
<feature type="region of interest" description="Disordered" evidence="1">
    <location>
        <begin position="1"/>
        <end position="26"/>
    </location>
</feature>
<evidence type="ECO:0008006" key="4">
    <source>
        <dbReference type="Google" id="ProtNLM"/>
    </source>
</evidence>
<dbReference type="PANTHER" id="PTHR33130:SF33">
    <property type="entry name" value="PUTATIVE (DUF1639)-RELATED"/>
    <property type="match status" value="1"/>
</dbReference>
<name>A0AAV8SVG8_9ROSI</name>
<dbReference type="Proteomes" id="UP001159364">
    <property type="component" value="Linkage Group LG09"/>
</dbReference>
<protein>
    <recommendedName>
        <fullName evidence="4">DUF1639 family protein</fullName>
    </recommendedName>
</protein>
<evidence type="ECO:0000256" key="1">
    <source>
        <dbReference type="SAM" id="MobiDB-lite"/>
    </source>
</evidence>
<organism evidence="2 3">
    <name type="scientific">Erythroxylum novogranatense</name>
    <dbReference type="NCBI Taxonomy" id="1862640"/>
    <lineage>
        <taxon>Eukaryota</taxon>
        <taxon>Viridiplantae</taxon>
        <taxon>Streptophyta</taxon>
        <taxon>Embryophyta</taxon>
        <taxon>Tracheophyta</taxon>
        <taxon>Spermatophyta</taxon>
        <taxon>Magnoliopsida</taxon>
        <taxon>eudicotyledons</taxon>
        <taxon>Gunneridae</taxon>
        <taxon>Pentapetalae</taxon>
        <taxon>rosids</taxon>
        <taxon>fabids</taxon>
        <taxon>Malpighiales</taxon>
        <taxon>Erythroxylaceae</taxon>
        <taxon>Erythroxylum</taxon>
    </lineage>
</organism>
<dbReference type="EMBL" id="JAIWQS010000009">
    <property type="protein sequence ID" value="KAJ8756281.1"/>
    <property type="molecule type" value="Genomic_DNA"/>
</dbReference>
<dbReference type="InterPro" id="IPR012438">
    <property type="entry name" value="DUF1639"/>
</dbReference>
<accession>A0AAV8SVG8</accession>
<sequence length="322" mass="35672">MMRYQTDCIPLTNGGNAKKSDTDTVESKGLRFRYPSRILDHHPNRSSEASRNHYAHAIRGGSGDVLLQWGQKKRARFSRSEIRSSLVEESSSWAASAQCRQSRRMEMKAAPSAPAPAPSSRQQQLNGFLGKEKPGVDAYSNRNVEKLSAGGSGSPSRNNAGASNRLPSRSAGKRSPDRFDRKMASPKHHDGSQPAATATADQADSQALAATITNSNTNTSNNGGVQKLASNGQAVIEWPRIYLALSRKEKEEDFFAMKGTKLPQRPKKRPKNVDKTLQYCFPGMWLSDLTKSRYEVREKKSVKKQKRRRGLKGMESMESESD</sequence>
<dbReference type="AlphaFoldDB" id="A0AAV8SVG8"/>